<dbReference type="RefSeq" id="WP_137830833.1">
    <property type="nucleotide sequence ID" value="NZ_BPRE01000012.1"/>
</dbReference>
<accession>A0ABQ4UXP6</accession>
<dbReference type="Pfam" id="PF08241">
    <property type="entry name" value="Methyltransf_11"/>
    <property type="match status" value="1"/>
</dbReference>
<organism evidence="2 3">
    <name type="scientific">Methylorubrum suomiense</name>
    <dbReference type="NCBI Taxonomy" id="144191"/>
    <lineage>
        <taxon>Bacteria</taxon>
        <taxon>Pseudomonadati</taxon>
        <taxon>Pseudomonadota</taxon>
        <taxon>Alphaproteobacteria</taxon>
        <taxon>Hyphomicrobiales</taxon>
        <taxon>Methylobacteriaceae</taxon>
        <taxon>Methylorubrum</taxon>
    </lineage>
</organism>
<feature type="domain" description="Methyltransferase type 11" evidence="1">
    <location>
        <begin position="154"/>
        <end position="251"/>
    </location>
</feature>
<dbReference type="EMBL" id="BPRE01000012">
    <property type="protein sequence ID" value="GJE77116.1"/>
    <property type="molecule type" value="Genomic_DNA"/>
</dbReference>
<keyword evidence="3" id="KW-1185">Reference proteome</keyword>
<reference evidence="2" key="1">
    <citation type="journal article" date="2021" name="Front. Microbiol.">
        <title>Comprehensive Comparative Genomics and Phenotyping of Methylobacterium Species.</title>
        <authorList>
            <person name="Alessa O."/>
            <person name="Ogura Y."/>
            <person name="Fujitani Y."/>
            <person name="Takami H."/>
            <person name="Hayashi T."/>
            <person name="Sahin N."/>
            <person name="Tani A."/>
        </authorList>
    </citation>
    <scope>NUCLEOTIDE SEQUENCE</scope>
    <source>
        <strain evidence="2">DSM 14458</strain>
    </source>
</reference>
<protein>
    <recommendedName>
        <fullName evidence="1">Methyltransferase type 11 domain-containing protein</fullName>
    </recommendedName>
</protein>
<dbReference type="SUPFAM" id="SSF53335">
    <property type="entry name" value="S-adenosyl-L-methionine-dependent methyltransferases"/>
    <property type="match status" value="1"/>
</dbReference>
<comment type="caution">
    <text evidence="2">The sequence shown here is derived from an EMBL/GenBank/DDBJ whole genome shotgun (WGS) entry which is preliminary data.</text>
</comment>
<dbReference type="InterPro" id="IPR013216">
    <property type="entry name" value="Methyltransf_11"/>
</dbReference>
<proteinExistence type="predicted"/>
<dbReference type="Proteomes" id="UP001055093">
    <property type="component" value="Unassembled WGS sequence"/>
</dbReference>
<evidence type="ECO:0000259" key="1">
    <source>
        <dbReference type="Pfam" id="PF08241"/>
    </source>
</evidence>
<dbReference type="CDD" id="cd02440">
    <property type="entry name" value="AdoMet_MTases"/>
    <property type="match status" value="1"/>
</dbReference>
<reference evidence="2" key="2">
    <citation type="submission" date="2021-08" db="EMBL/GenBank/DDBJ databases">
        <authorList>
            <person name="Tani A."/>
            <person name="Ola A."/>
            <person name="Ogura Y."/>
            <person name="Katsura K."/>
            <person name="Hayashi T."/>
        </authorList>
    </citation>
    <scope>NUCLEOTIDE SEQUENCE</scope>
    <source>
        <strain evidence="2">DSM 14458</strain>
    </source>
</reference>
<dbReference type="Gene3D" id="3.40.50.150">
    <property type="entry name" value="Vaccinia Virus protein VP39"/>
    <property type="match status" value="1"/>
</dbReference>
<gene>
    <name evidence="2" type="ORF">BGCPKDLD_3717</name>
</gene>
<evidence type="ECO:0000313" key="2">
    <source>
        <dbReference type="EMBL" id="GJE77116.1"/>
    </source>
</evidence>
<sequence length="358" mass="39915">MNLFDIVNRKDRALKVEAGQVETTRGSGSRAFLGIALGAGARFRLLDAHEFTALHRYPRVPNWAVYAAGDPAQKPDLIVKLEASDGRSHLLYPSPGTTWPDNAISLDWPAWIGFAPGFDLVIENRGGTACELATTRLFNPRLNLRPLLQGDGIEVGPGTNPFVKTDANTSVRYVEAAPIETWVSNYGKSLDAENLKDLWASYIIGDAVTLDIISDGSLDFIFSSHVFEHLNNPIQVLENWSGKLKAGGFVAAVIPDLRYCFDLRQPPSDPSDWIEEYASQADELSLAKYEKWCRYTAPYATPDSLIERNYSIHAHYYTSDTIIELAKVVQKRGWYDRMFLNASPNNKDFGIALRRSAQ</sequence>
<dbReference type="InterPro" id="IPR029063">
    <property type="entry name" value="SAM-dependent_MTases_sf"/>
</dbReference>
<evidence type="ECO:0000313" key="3">
    <source>
        <dbReference type="Proteomes" id="UP001055093"/>
    </source>
</evidence>
<name>A0ABQ4UXP6_9HYPH</name>